<keyword evidence="7" id="KW-0809">Transit peptide</keyword>
<evidence type="ECO:0000313" key="9">
    <source>
        <dbReference type="Proteomes" id="UP000054144"/>
    </source>
</evidence>
<evidence type="ECO:0000256" key="7">
    <source>
        <dbReference type="RuleBase" id="RU368123"/>
    </source>
</evidence>
<keyword evidence="6 7" id="KW-0472">Membrane</keyword>
<keyword evidence="5 7" id="KW-0496">Mitochondrion</keyword>
<dbReference type="GO" id="GO:0005743">
    <property type="term" value="C:mitochondrial inner membrane"/>
    <property type="evidence" value="ECO:0007669"/>
    <property type="project" value="UniProtKB-SubCell"/>
</dbReference>
<evidence type="ECO:0000256" key="5">
    <source>
        <dbReference type="ARBA" id="ARBA00023128"/>
    </source>
</evidence>
<evidence type="ECO:0000256" key="4">
    <source>
        <dbReference type="ARBA" id="ARBA00022792"/>
    </source>
</evidence>
<protein>
    <recommendedName>
        <fullName evidence="7">Cytochrome c oxidase subunit 8, mitochondrial</fullName>
    </recommendedName>
    <alternativeName>
        <fullName evidence="7">Cytochrome c oxidase polypeptide VIII</fullName>
    </alternativeName>
</protein>
<keyword evidence="7" id="KW-1133">Transmembrane helix</keyword>
<dbReference type="Pfam" id="PF02935">
    <property type="entry name" value="COX7C"/>
    <property type="match status" value="1"/>
</dbReference>
<evidence type="ECO:0000256" key="3">
    <source>
        <dbReference type="ARBA" id="ARBA00010514"/>
    </source>
</evidence>
<keyword evidence="7" id="KW-0812">Transmembrane</keyword>
<evidence type="ECO:0000256" key="2">
    <source>
        <dbReference type="ARBA" id="ARBA00004673"/>
    </source>
</evidence>
<keyword evidence="4 7" id="KW-0999">Mitochondrion inner membrane</keyword>
<reference evidence="8 9" key="1">
    <citation type="journal article" date="2015" name="Fungal Genet. Biol.">
        <title>Evolution of novel wood decay mechanisms in Agaricales revealed by the genome sequences of Fistulina hepatica and Cylindrobasidium torrendii.</title>
        <authorList>
            <person name="Floudas D."/>
            <person name="Held B.W."/>
            <person name="Riley R."/>
            <person name="Nagy L.G."/>
            <person name="Koehler G."/>
            <person name="Ransdell A.S."/>
            <person name="Younus H."/>
            <person name="Chow J."/>
            <person name="Chiniquy J."/>
            <person name="Lipzen A."/>
            <person name="Tritt A."/>
            <person name="Sun H."/>
            <person name="Haridas S."/>
            <person name="LaButti K."/>
            <person name="Ohm R.A."/>
            <person name="Kues U."/>
            <person name="Blanchette R.A."/>
            <person name="Grigoriev I.V."/>
            <person name="Minto R.E."/>
            <person name="Hibbett D.S."/>
        </authorList>
    </citation>
    <scope>NUCLEOTIDE SEQUENCE [LARGE SCALE GENOMIC DNA]</scope>
    <source>
        <strain evidence="8 9">ATCC 64428</strain>
    </source>
</reference>
<dbReference type="Proteomes" id="UP000054144">
    <property type="component" value="Unassembled WGS sequence"/>
</dbReference>
<dbReference type="GO" id="GO:0045277">
    <property type="term" value="C:respiratory chain complex IV"/>
    <property type="evidence" value="ECO:0007669"/>
    <property type="project" value="UniProtKB-UniRule"/>
</dbReference>
<comment type="pathway">
    <text evidence="2 7">Energy metabolism; oxidative phosphorylation.</text>
</comment>
<sequence>MSSFITRRVAQQALGRRSIHASVPRMSGGHGEVAPGWHIPFNTPVFNKVPKVTFGVKLAAFMIGGFALPFAATAYQLAKK</sequence>
<name>A0A0D7A8E4_9AGAR</name>
<comment type="function">
    <text evidence="7">Component of the cytochrome c oxidase, the last enzyme in the mitochondrial electron transport chain which drives oxidative phosphorylation. The respiratory chain contains 3 multisubunit complexes succinate dehydrogenase (complex II, CII), ubiquinol-cytochrome c oxidoreductase (cytochrome b-c1 complex, complex III, CIII) and cytochrome c oxidase (complex IV, CIV), that cooperate to transfer electrons derived from NADH and succinate to molecular oxygen, creating an electrochemical gradient over the inner membrane that drives transmembrane transport and the ATP synthase. Cytochrome c oxidase is the component of the respiratory chain that catalyzes the reduction of oxygen to water. Electrons originating from reduced cytochrome c in the intermembrane space (IMS) are transferred via the dinuclear copper A center (CU(A)) of subunit 2 and heme A of subunit 1 to the active site in subunit 1, a binuclear center (BNC) formed by heme A3 and copper B (CU(B)). The BNC reduces molecular oxygen to 2 water molecules using 4 electrons from cytochrome c in the IMS and 4 protons from the mitochondrial matrix.</text>
</comment>
<evidence type="ECO:0000256" key="6">
    <source>
        <dbReference type="ARBA" id="ARBA00023136"/>
    </source>
</evidence>
<comment type="subcellular location">
    <subcellularLocation>
        <location evidence="1 7">Mitochondrion inner membrane</location>
        <topology evidence="1 7">Single-pass membrane protein</topology>
    </subcellularLocation>
</comment>
<dbReference type="InterPro" id="IPR036636">
    <property type="entry name" value="COX7C/Cox8_sf"/>
</dbReference>
<keyword evidence="9" id="KW-1185">Reference proteome</keyword>
<dbReference type="GO" id="GO:0006123">
    <property type="term" value="P:mitochondrial electron transport, cytochrome c to oxygen"/>
    <property type="evidence" value="ECO:0007669"/>
    <property type="project" value="UniProtKB-UniRule"/>
</dbReference>
<dbReference type="InterPro" id="IPR004202">
    <property type="entry name" value="COX7C/Cox8"/>
</dbReference>
<comment type="similarity">
    <text evidence="3 7">Belongs to the cytochrome c oxidase VIIc family.</text>
</comment>
<accession>A0A0D7A8E4</accession>
<evidence type="ECO:0000313" key="8">
    <source>
        <dbReference type="EMBL" id="KIY46649.1"/>
    </source>
</evidence>
<dbReference type="UniPathway" id="UPA00705"/>
<feature type="transmembrane region" description="Helical" evidence="7">
    <location>
        <begin position="58"/>
        <end position="78"/>
    </location>
</feature>
<organism evidence="8 9">
    <name type="scientific">Fistulina hepatica ATCC 64428</name>
    <dbReference type="NCBI Taxonomy" id="1128425"/>
    <lineage>
        <taxon>Eukaryota</taxon>
        <taxon>Fungi</taxon>
        <taxon>Dikarya</taxon>
        <taxon>Basidiomycota</taxon>
        <taxon>Agaricomycotina</taxon>
        <taxon>Agaricomycetes</taxon>
        <taxon>Agaricomycetidae</taxon>
        <taxon>Agaricales</taxon>
        <taxon>Fistulinaceae</taxon>
        <taxon>Fistulina</taxon>
    </lineage>
</organism>
<dbReference type="EMBL" id="KN882026">
    <property type="protein sequence ID" value="KIY46649.1"/>
    <property type="molecule type" value="Genomic_DNA"/>
</dbReference>
<dbReference type="OrthoDB" id="9974841at2759"/>
<comment type="subunit">
    <text evidence="7">Component of the cytochrome c oxidase (complex IV, CIV), a multisubunit enzyme composed of a catalytic core of 3 subunits and several supernumerary subunits. The complex exists as a monomer or a dimer and forms supercomplexes (SCs) in the inner mitochondrial membrane with ubiquinol-cytochrome c oxidoreductase (cytochrome b-c1 complex, complex III, CIII).</text>
</comment>
<dbReference type="Gene3D" id="4.10.49.10">
    <property type="entry name" value="Cytochrome c oxidase subunit VIIc"/>
    <property type="match status" value="1"/>
</dbReference>
<proteinExistence type="inferred from homology"/>
<dbReference type="AlphaFoldDB" id="A0A0D7A8E4"/>
<evidence type="ECO:0000256" key="1">
    <source>
        <dbReference type="ARBA" id="ARBA00004434"/>
    </source>
</evidence>
<gene>
    <name evidence="8" type="ORF">FISHEDRAFT_75464</name>
</gene>